<sequence length="124" mass="14163">MELTLYVSALLLIAISFIHSYLGERYILMRLFKRDNLPKLFGSDDFTKRTLRFAWHLTSVAWIGFAAIVFSFTQPGFSQSTVVKIIAITFAIHCAVAFWGSKGRHLSWIVFGTVSVLLFFYLMA</sequence>
<reference evidence="1" key="1">
    <citation type="journal article" date="2015" name="BMC Genomics">
        <title>Genome mining reveals unlocked bioactive potential of marine Gram-negative bacteria.</title>
        <authorList>
            <person name="Machado H."/>
            <person name="Sonnenschein E.C."/>
            <person name="Melchiorsen J."/>
            <person name="Gram L."/>
        </authorList>
    </citation>
    <scope>NUCLEOTIDE SEQUENCE</scope>
    <source>
        <strain evidence="1">S2052</strain>
    </source>
</reference>
<dbReference type="RefSeq" id="WP_045984778.1">
    <property type="nucleotide sequence ID" value="NZ_CP063051.1"/>
</dbReference>
<organism evidence="1">
    <name type="scientific">Vibrio coralliilyticus</name>
    <dbReference type="NCBI Taxonomy" id="190893"/>
    <lineage>
        <taxon>Bacteria</taxon>
        <taxon>Pseudomonadati</taxon>
        <taxon>Pseudomonadota</taxon>
        <taxon>Gammaproteobacteria</taxon>
        <taxon>Vibrionales</taxon>
        <taxon>Vibrionaceae</taxon>
        <taxon>Vibrio</taxon>
    </lineage>
</organism>
<comment type="caution">
    <text evidence="1">The sequence shown here is derived from an EMBL/GenBank/DDBJ whole genome shotgun (WGS) entry which is preliminary data.</text>
</comment>
<proteinExistence type="predicted"/>
<protein>
    <submittedName>
        <fullName evidence="1">Uncharacterized protein</fullName>
    </submittedName>
</protein>
<gene>
    <name evidence="1" type="ORF">TW71_01800</name>
</gene>
<dbReference type="EMBL" id="JXXR01000001">
    <property type="protein sequence ID" value="KJY77790.1"/>
    <property type="molecule type" value="Genomic_DNA"/>
</dbReference>
<evidence type="ECO:0000313" key="1">
    <source>
        <dbReference type="EMBL" id="KJY77790.1"/>
    </source>
</evidence>
<accession>A0A837GDZ1</accession>
<dbReference type="AlphaFoldDB" id="A0A837GDZ1"/>
<name>A0A837GDZ1_9VIBR</name>